<feature type="signal peptide" evidence="1">
    <location>
        <begin position="1"/>
        <end position="23"/>
    </location>
</feature>
<dbReference type="Proteomes" id="UP000629025">
    <property type="component" value="Unassembled WGS sequence"/>
</dbReference>
<feature type="chain" id="PRO_5046140501" description="Ig-like SoxY domain-containing protein" evidence="1">
    <location>
        <begin position="24"/>
        <end position="281"/>
    </location>
</feature>
<evidence type="ECO:0000313" key="4">
    <source>
        <dbReference type="Proteomes" id="UP000629025"/>
    </source>
</evidence>
<comment type="caution">
    <text evidence="3">The sequence shown here is derived from an EMBL/GenBank/DDBJ whole genome shotgun (WGS) entry which is preliminary data.</text>
</comment>
<dbReference type="Pfam" id="PF13501">
    <property type="entry name" value="SoxY"/>
    <property type="match status" value="1"/>
</dbReference>
<dbReference type="Gene3D" id="2.60.40.2470">
    <property type="entry name" value="SoxY domain"/>
    <property type="match status" value="1"/>
</dbReference>
<keyword evidence="1" id="KW-0732">Signal</keyword>
<protein>
    <recommendedName>
        <fullName evidence="2">Ig-like SoxY domain-containing protein</fullName>
    </recommendedName>
</protein>
<accession>A0ABQ1KEH2</accession>
<dbReference type="EMBL" id="BMIJ01000004">
    <property type="protein sequence ID" value="GGB95690.1"/>
    <property type="molecule type" value="Genomic_DNA"/>
</dbReference>
<dbReference type="InterPro" id="IPR032711">
    <property type="entry name" value="SoxY"/>
</dbReference>
<sequence>MSVSWLKPGVLLILLSLCEPAAADLPLLNGNLQVPYVVAPRYESSADILLQLPRQVDPLVPVPIGIRVFQDRVQSITLLTDEVEPVQLARFDLEPEVRPELSTRFRARGGGVLVVVRTEDRILAARRDYALVTAAASAALQSPGPGTGLTSPAVEVPSAAGSSAASDALTDVGEDSFMASMELRAWRRREVNYVELRPVAPLSSRVQQLDATAVLQQGLDRFELFQSDKRLLSASIGDSLWYEPYFRFSFSVGDVGDELVLSWQGSNGTEGQLSTTIVASD</sequence>
<name>A0ABQ1KEH2_9GAMM</name>
<reference evidence="4" key="1">
    <citation type="journal article" date="2019" name="Int. J. Syst. Evol. Microbiol.">
        <title>The Global Catalogue of Microorganisms (GCM) 10K type strain sequencing project: providing services to taxonomists for standard genome sequencing and annotation.</title>
        <authorList>
            <consortium name="The Broad Institute Genomics Platform"/>
            <consortium name="The Broad Institute Genome Sequencing Center for Infectious Disease"/>
            <person name="Wu L."/>
            <person name="Ma J."/>
        </authorList>
    </citation>
    <scope>NUCLEOTIDE SEQUENCE [LARGE SCALE GENOMIC DNA]</scope>
    <source>
        <strain evidence="4">CGMCC 1.15341</strain>
    </source>
</reference>
<dbReference type="RefSeq" id="WP_188748233.1">
    <property type="nucleotide sequence ID" value="NZ_BMIJ01000004.1"/>
</dbReference>
<gene>
    <name evidence="3" type="ORF">GCM10011352_22230</name>
</gene>
<keyword evidence="4" id="KW-1185">Reference proteome</keyword>
<evidence type="ECO:0000259" key="2">
    <source>
        <dbReference type="Pfam" id="PF13501"/>
    </source>
</evidence>
<organism evidence="3 4">
    <name type="scientific">Marinobacterium zhoushanense</name>
    <dbReference type="NCBI Taxonomy" id="1679163"/>
    <lineage>
        <taxon>Bacteria</taxon>
        <taxon>Pseudomonadati</taxon>
        <taxon>Pseudomonadota</taxon>
        <taxon>Gammaproteobacteria</taxon>
        <taxon>Oceanospirillales</taxon>
        <taxon>Oceanospirillaceae</taxon>
        <taxon>Marinobacterium</taxon>
    </lineage>
</organism>
<evidence type="ECO:0000313" key="3">
    <source>
        <dbReference type="EMBL" id="GGB95690.1"/>
    </source>
</evidence>
<dbReference type="Gene3D" id="2.60.40.10">
    <property type="entry name" value="Immunoglobulins"/>
    <property type="match status" value="1"/>
</dbReference>
<feature type="domain" description="Ig-like SoxY" evidence="2">
    <location>
        <begin position="43"/>
        <end position="125"/>
    </location>
</feature>
<dbReference type="InterPro" id="IPR038162">
    <property type="entry name" value="SoxY_sf"/>
</dbReference>
<proteinExistence type="predicted"/>
<evidence type="ECO:0000256" key="1">
    <source>
        <dbReference type="SAM" id="SignalP"/>
    </source>
</evidence>
<dbReference type="InterPro" id="IPR013783">
    <property type="entry name" value="Ig-like_fold"/>
</dbReference>